<dbReference type="PROSITE" id="PS00061">
    <property type="entry name" value="ADH_SHORT"/>
    <property type="match status" value="1"/>
</dbReference>
<evidence type="ECO:0000256" key="1">
    <source>
        <dbReference type="ARBA" id="ARBA00006484"/>
    </source>
</evidence>
<dbReference type="Pfam" id="PF00106">
    <property type="entry name" value="adh_short"/>
    <property type="match status" value="1"/>
</dbReference>
<evidence type="ECO:0000313" key="5">
    <source>
        <dbReference type="Proteomes" id="UP000229314"/>
    </source>
</evidence>
<dbReference type="GeneID" id="78899629"/>
<dbReference type="InterPro" id="IPR036291">
    <property type="entry name" value="NAD(P)-bd_dom_sf"/>
</dbReference>
<dbReference type="Proteomes" id="UP000229314">
    <property type="component" value="Plasmid pTT13-1"/>
</dbReference>
<reference evidence="4 5" key="1">
    <citation type="submission" date="2017-10" db="EMBL/GenBank/DDBJ databases">
        <title>Complete genome sequence of Paracoccus yeei TT13 isolated from human skin.</title>
        <authorList>
            <person name="Lee K."/>
            <person name="Lim J.Y."/>
            <person name="Hwang I."/>
        </authorList>
    </citation>
    <scope>NUCLEOTIDE SEQUENCE [LARGE SCALE GENOMIC DNA]</scope>
    <source>
        <strain evidence="4 5">TT13</strain>
        <plasmid evidence="5">Plasmid ptt13-1</plasmid>
    </source>
</reference>
<dbReference type="EMBL" id="CP024423">
    <property type="protein sequence ID" value="ATQ57842.1"/>
    <property type="molecule type" value="Genomic_DNA"/>
</dbReference>
<dbReference type="AlphaFoldDB" id="A0A2D2C5Q6"/>
<comment type="similarity">
    <text evidence="1 3">Belongs to the short-chain dehydrogenases/reductases (SDR) family.</text>
</comment>
<keyword evidence="2" id="KW-0560">Oxidoreductase</keyword>
<evidence type="ECO:0000256" key="2">
    <source>
        <dbReference type="ARBA" id="ARBA00023002"/>
    </source>
</evidence>
<sequence length="242" mass="24991">MTQALVTGATSGIGRAIALALRDAGHRVVAVGRDAAALAELGVEPGIQPLAVDLVDPQAVAQALGGIEPDILINNAGMMPPMVNFCDQTPEDIARAVAVNLSSVLTVTRLVAPGMRDRGRGHIVFTGSTAGHAPFANLAVYCATKAAVGGFAQALRLDMAPHGVRVTEIVAGRVETGLYKTLLSDDARAAMYANKSAVQPGDLARMVCVVLDMPPHVDVARFDILPTHQATATGTQTKGKNG</sequence>
<dbReference type="Gene3D" id="3.40.50.720">
    <property type="entry name" value="NAD(P)-binding Rossmann-like Domain"/>
    <property type="match status" value="1"/>
</dbReference>
<dbReference type="InterPro" id="IPR020904">
    <property type="entry name" value="Sc_DH/Rdtase_CS"/>
</dbReference>
<dbReference type="PRINTS" id="PR00081">
    <property type="entry name" value="GDHRDH"/>
</dbReference>
<gene>
    <name evidence="4" type="ORF">PYTT13_18415</name>
</gene>
<dbReference type="PRINTS" id="PR00080">
    <property type="entry name" value="SDRFAMILY"/>
</dbReference>
<dbReference type="PANTHER" id="PTHR44196:SF1">
    <property type="entry name" value="DEHYDROGENASE_REDUCTASE SDR FAMILY MEMBER 7B"/>
    <property type="match status" value="1"/>
</dbReference>
<evidence type="ECO:0000313" key="4">
    <source>
        <dbReference type="EMBL" id="ATQ57842.1"/>
    </source>
</evidence>
<dbReference type="PANTHER" id="PTHR44196">
    <property type="entry name" value="DEHYDROGENASE/REDUCTASE SDR FAMILY MEMBER 7B"/>
    <property type="match status" value="1"/>
</dbReference>
<name>A0A2D2C5Q6_9RHOB</name>
<accession>A0A2D2C5Q6</accession>
<evidence type="ECO:0000256" key="3">
    <source>
        <dbReference type="RuleBase" id="RU000363"/>
    </source>
</evidence>
<dbReference type="GO" id="GO:0016491">
    <property type="term" value="F:oxidoreductase activity"/>
    <property type="evidence" value="ECO:0007669"/>
    <property type="project" value="UniProtKB-KW"/>
</dbReference>
<organism evidence="4 5">
    <name type="scientific">Paracoccus yeei</name>
    <dbReference type="NCBI Taxonomy" id="147645"/>
    <lineage>
        <taxon>Bacteria</taxon>
        <taxon>Pseudomonadati</taxon>
        <taxon>Pseudomonadota</taxon>
        <taxon>Alphaproteobacteria</taxon>
        <taxon>Rhodobacterales</taxon>
        <taxon>Paracoccaceae</taxon>
        <taxon>Paracoccus</taxon>
    </lineage>
</organism>
<geneLocation type="plasmid" evidence="5">
    <name>ptt13-1</name>
</geneLocation>
<dbReference type="SUPFAM" id="SSF51735">
    <property type="entry name" value="NAD(P)-binding Rossmann-fold domains"/>
    <property type="match status" value="1"/>
</dbReference>
<dbReference type="RefSeq" id="WP_099650251.1">
    <property type="nucleotide sequence ID" value="NZ_CAJGAB010000033.1"/>
</dbReference>
<proteinExistence type="inferred from homology"/>
<protein>
    <submittedName>
        <fullName evidence="4">Short-chain dehydrogenase</fullName>
    </submittedName>
</protein>
<keyword evidence="4" id="KW-0614">Plasmid</keyword>
<dbReference type="InterPro" id="IPR002347">
    <property type="entry name" value="SDR_fam"/>
</dbReference>
<dbReference type="GO" id="GO:0016020">
    <property type="term" value="C:membrane"/>
    <property type="evidence" value="ECO:0007669"/>
    <property type="project" value="TreeGrafter"/>
</dbReference>